<dbReference type="InterPro" id="IPR057748">
    <property type="entry name" value="NFRKB_WH_2"/>
</dbReference>
<sequence>MCDTVTDMEEKEESEQSYSSGSSSSSDSSSGSSECDEELMEQVRILGHTLELPQELCEDYSIFKEFFSLKTWESLEDKQKDDLKKFLPKFSNNDDEEKEKTINMLFNHEPFHFTSPLSNFYTNLRQGNYRPDIAKMRKFLKKARAKQLKHKKKSYYAKLLPELLLSRERLLSAVEAAPPGPIPRLPLLAPKPSTKNKYKPLYIRVKQRYFEELAAIWSEVGGEESEDENYPDGPPERSIKKKKQSISGQHVDTNVSGTLGGRDTSHLTSLQCLKNVLATHRARRQYRENHPELNTTGITLEDIKQRVALMNGTKKLMFGGPKTETPIQKLRRGAKRELNHRPIKTDMKPTVKKGKDELHDSIENKPLLPNIKIKCEQEESDSENSSFLDPVASPKQSRKLLDHSEIKQETVDTKYPSISNVANESKLECIIKKEPIDTIGTIQSNSRIIQPVPIKLEDLDGIDIMALPIELADGDGEVLSVDTSAETADEAFVDPDEALTETTHANFLSLVRALFPARAAHRASKQQLQARCAAVMRSPIAPLNTWYNLSDDWCGELNSALDFLAGERGPHPDDFVPYLQYIPESQMYQWIGAGRDCDAILGRLCERWLRAVSPAPSATELPPPRFPTSWTVRSPTAAEIADFRTQERRRFASAAKPFTYIQYGYRAAVGPITRVGGGGGAGAGALLCAQRPRAASFPALLRDALARLPNGEGTRADLLTLLKMSQWITPCTDQALSSAISATLEKLLTVKRDPIVKYDQRTSIWIYLHRNRSEEDWVKTSGARSRGGKTLPTAPAPNSPHTSMEMEVSSVEEVVENASDSDVDVDDSGVSSSIPHLSSAQLLMQATQATQVKQLQPTGQNKPKGKLVATPSAKPKNPQTKQSSSQVTKHLNLTQSAKQTIISQSGKQNAQPATVMSATKTINQTPKTNMSQKQSTTNIAQVKQNVKQASIIPKQVPLAKQSPKQAQAKSVVVEPTKSGVAQMKQMNETVAKTLPSVVVMPQKPPLIKQKVAQKIEVTQSLISSSLSNQHSTVVSVVQAQTQQSAASVQQTQAKLTQVTRSLLIRPSAVQSTSAGTAITVCTPSTQTTSTARRGVVRVLSPATPSSGKSLISPQALMQQSAPTTKKRTIVTSTTSATTVAQTSANATTVVSSVPTVVSSSVSTRTVQLAGGRTVQLATNQTVHLPGGQAVQLTPGHTLQLSSLQLPTHSVRLPSGQTVQLASPQTVRAVSSTQIKSPSPRSQTSSPTIKMNTQTSQPLQIPVSTVQLAGQTVQIAGQTVQLAGQSVQLTGHTVKLPSGQSVQVASQNVLPSQNIQTVQLASGNIQTVQLSGQNVQLPSQSVQMSSGQSVISSSTVQIGGQTVQLAGGQTVQLPSGQTLQLPSGQTVQLSSGQTIQLASGQTLQLTNQQTPKSMAQVVRTQSTGDKPSQPIVAKLLTNAQGQMISLEGVVGGGRTLQVASVGSVGGVGNVGGVGTVGSVRGRGGVRVLSPATRLTRPLLLTSAKPLHNIILQQSDGSAIRVTSSGGASTSQTLVLSNIGAQAVTTSTASPPVLKLQQVNPIHQVRLPQGIKIQQAVPTATVPTSSGVRSVLMDGQQLKLVGGRHVLARILRPSNPPQ</sequence>
<feature type="compositionally biased region" description="Polar residues" evidence="3">
    <location>
        <begin position="1102"/>
        <end position="1122"/>
    </location>
</feature>
<dbReference type="PANTHER" id="PTHR13052:SF3">
    <property type="entry name" value="NUCLEAR FACTOR RELATED TO KAPPA-B-BINDING PROTEIN"/>
    <property type="match status" value="1"/>
</dbReference>
<protein>
    <submittedName>
        <fullName evidence="5">(apollo) hypothetical protein</fullName>
    </submittedName>
</protein>
<comment type="caution">
    <text evidence="5">The sequence shown here is derived from an EMBL/GenBank/DDBJ whole genome shotgun (WGS) entry which is preliminary data.</text>
</comment>
<dbReference type="PROSITE" id="PS51916">
    <property type="entry name" value="DEUBAD"/>
    <property type="match status" value="1"/>
</dbReference>
<feature type="region of interest" description="Disordered" evidence="3">
    <location>
        <begin position="378"/>
        <end position="405"/>
    </location>
</feature>
<evidence type="ECO:0000259" key="4">
    <source>
        <dbReference type="PROSITE" id="PS51916"/>
    </source>
</evidence>
<dbReference type="OrthoDB" id="70874at2759"/>
<keyword evidence="6" id="KW-1185">Reference proteome</keyword>
<dbReference type="CDD" id="cd21865">
    <property type="entry name" value="DEUBAD_NFRKB"/>
    <property type="match status" value="1"/>
</dbReference>
<feature type="compositionally biased region" description="Polar residues" evidence="3">
    <location>
        <begin position="245"/>
        <end position="257"/>
    </location>
</feature>
<dbReference type="Pfam" id="PF25793">
    <property type="entry name" value="WHD_2nd_NFRKB"/>
    <property type="match status" value="1"/>
</dbReference>
<feature type="compositionally biased region" description="Low complexity" evidence="3">
    <location>
        <begin position="803"/>
        <end position="812"/>
    </location>
</feature>
<name>A0A8S3W871_PARAO</name>
<dbReference type="EMBL" id="CAJQZP010000209">
    <property type="protein sequence ID" value="CAG4945527.1"/>
    <property type="molecule type" value="Genomic_DNA"/>
</dbReference>
<feature type="region of interest" description="Disordered" evidence="3">
    <location>
        <begin position="854"/>
        <end position="888"/>
    </location>
</feature>
<evidence type="ECO:0000256" key="2">
    <source>
        <dbReference type="ARBA" id="ARBA00023242"/>
    </source>
</evidence>
<evidence type="ECO:0000256" key="3">
    <source>
        <dbReference type="SAM" id="MobiDB-lite"/>
    </source>
</evidence>
<dbReference type="Pfam" id="PF14465">
    <property type="entry name" value="WHD_1st_NFRKB"/>
    <property type="match status" value="1"/>
</dbReference>
<dbReference type="InterPro" id="IPR025220">
    <property type="entry name" value="NFRKB_WH_1"/>
</dbReference>
<keyword evidence="2" id="KW-0539">Nucleus</keyword>
<feature type="region of interest" description="Disordered" evidence="3">
    <location>
        <begin position="1"/>
        <end position="38"/>
    </location>
</feature>
<feature type="compositionally biased region" description="Polar residues" evidence="3">
    <location>
        <begin position="877"/>
        <end position="888"/>
    </location>
</feature>
<dbReference type="InterPro" id="IPR024867">
    <property type="entry name" value="NFRKB"/>
</dbReference>
<dbReference type="InterPro" id="IPR044867">
    <property type="entry name" value="DEUBAD_dom"/>
</dbReference>
<feature type="region of interest" description="Disordered" evidence="3">
    <location>
        <begin position="224"/>
        <end position="262"/>
    </location>
</feature>
<feature type="region of interest" description="Disordered" evidence="3">
    <location>
        <begin position="1222"/>
        <end position="1255"/>
    </location>
</feature>
<comment type="subcellular location">
    <subcellularLocation>
        <location evidence="1">Nucleus</location>
    </subcellularLocation>
</comment>
<dbReference type="Proteomes" id="UP000691718">
    <property type="component" value="Unassembled WGS sequence"/>
</dbReference>
<dbReference type="PANTHER" id="PTHR13052">
    <property type="entry name" value="NFRKB-RELATED"/>
    <property type="match status" value="1"/>
</dbReference>
<reference evidence="5" key="1">
    <citation type="submission" date="2021-04" db="EMBL/GenBank/DDBJ databases">
        <authorList>
            <person name="Tunstrom K."/>
        </authorList>
    </citation>
    <scope>NUCLEOTIDE SEQUENCE</scope>
</reference>
<evidence type="ECO:0000313" key="6">
    <source>
        <dbReference type="Proteomes" id="UP000691718"/>
    </source>
</evidence>
<accession>A0A8S3W871</accession>
<feature type="compositionally biased region" description="Acidic residues" evidence="3">
    <location>
        <begin position="813"/>
        <end position="827"/>
    </location>
</feature>
<dbReference type="GO" id="GO:0031011">
    <property type="term" value="C:Ino80 complex"/>
    <property type="evidence" value="ECO:0007669"/>
    <property type="project" value="InterPro"/>
</dbReference>
<feature type="compositionally biased region" description="Low complexity" evidence="3">
    <location>
        <begin position="16"/>
        <end position="33"/>
    </location>
</feature>
<organism evidence="5 6">
    <name type="scientific">Parnassius apollo</name>
    <name type="common">Apollo butterfly</name>
    <name type="synonym">Papilio apollo</name>
    <dbReference type="NCBI Taxonomy" id="110799"/>
    <lineage>
        <taxon>Eukaryota</taxon>
        <taxon>Metazoa</taxon>
        <taxon>Ecdysozoa</taxon>
        <taxon>Arthropoda</taxon>
        <taxon>Hexapoda</taxon>
        <taxon>Insecta</taxon>
        <taxon>Pterygota</taxon>
        <taxon>Neoptera</taxon>
        <taxon>Endopterygota</taxon>
        <taxon>Lepidoptera</taxon>
        <taxon>Glossata</taxon>
        <taxon>Ditrysia</taxon>
        <taxon>Papilionoidea</taxon>
        <taxon>Papilionidae</taxon>
        <taxon>Parnassiinae</taxon>
        <taxon>Parnassini</taxon>
        <taxon>Parnassius</taxon>
        <taxon>Parnassius</taxon>
    </lineage>
</organism>
<feature type="region of interest" description="Disordered" evidence="3">
    <location>
        <begin position="1101"/>
        <end position="1124"/>
    </location>
</feature>
<evidence type="ECO:0000313" key="5">
    <source>
        <dbReference type="EMBL" id="CAG4945527.1"/>
    </source>
</evidence>
<feature type="compositionally biased region" description="Low complexity" evidence="3">
    <location>
        <begin position="1236"/>
        <end position="1247"/>
    </location>
</feature>
<dbReference type="GO" id="GO:0002020">
    <property type="term" value="F:protease binding"/>
    <property type="evidence" value="ECO:0007669"/>
    <property type="project" value="TreeGrafter"/>
</dbReference>
<feature type="compositionally biased region" description="Acidic residues" evidence="3">
    <location>
        <begin position="1"/>
        <end position="15"/>
    </location>
</feature>
<gene>
    <name evidence="5" type="ORF">PAPOLLO_LOCUS3103</name>
</gene>
<feature type="compositionally biased region" description="Polar residues" evidence="3">
    <location>
        <begin position="1222"/>
        <end position="1235"/>
    </location>
</feature>
<feature type="region of interest" description="Disordered" evidence="3">
    <location>
        <begin position="776"/>
        <end position="834"/>
    </location>
</feature>
<proteinExistence type="predicted"/>
<evidence type="ECO:0000256" key="1">
    <source>
        <dbReference type="ARBA" id="ARBA00004123"/>
    </source>
</evidence>
<feature type="domain" description="DEUBAD" evidence="4">
    <location>
        <begin position="53"/>
        <end position="169"/>
    </location>
</feature>